<protein>
    <submittedName>
        <fullName evidence="1">Uncharacterized protein</fullName>
    </submittedName>
</protein>
<evidence type="ECO:0000313" key="1">
    <source>
        <dbReference type="EMBL" id="KAK7155883.1"/>
    </source>
</evidence>
<evidence type="ECO:0000313" key="2">
    <source>
        <dbReference type="Proteomes" id="UP001364617"/>
    </source>
</evidence>
<dbReference type="EMBL" id="JAYKXH010000010">
    <property type="protein sequence ID" value="KAK7155883.1"/>
    <property type="molecule type" value="Genomic_DNA"/>
</dbReference>
<gene>
    <name evidence="1" type="ORF">R3I93_010525</name>
</gene>
<comment type="caution">
    <text evidence="1">The sequence shown here is derived from an EMBL/GenBank/DDBJ whole genome shotgun (WGS) entry which is preliminary data.</text>
</comment>
<name>A0AAN9D0B8_9TELE</name>
<keyword evidence="2" id="KW-1185">Reference proteome</keyword>
<sequence>MNDGKSITISFKVYGVSAAQFLSAPVGGVVHQAGACNVAWAARGGSGQADWSPWALACSAAFGSGPLKNHLLRGHTHRSLCGGRVCVPEPAHSETARLSQGKSKHSALFSSPDCVAFARCKRV</sequence>
<dbReference type="AlphaFoldDB" id="A0AAN9D0B8"/>
<accession>A0AAN9D0B8</accession>
<organism evidence="1 2">
    <name type="scientific">Phoxinus phoxinus</name>
    <name type="common">Eurasian minnow</name>
    <dbReference type="NCBI Taxonomy" id="58324"/>
    <lineage>
        <taxon>Eukaryota</taxon>
        <taxon>Metazoa</taxon>
        <taxon>Chordata</taxon>
        <taxon>Craniata</taxon>
        <taxon>Vertebrata</taxon>
        <taxon>Euteleostomi</taxon>
        <taxon>Actinopterygii</taxon>
        <taxon>Neopterygii</taxon>
        <taxon>Teleostei</taxon>
        <taxon>Ostariophysi</taxon>
        <taxon>Cypriniformes</taxon>
        <taxon>Leuciscidae</taxon>
        <taxon>Phoxininae</taxon>
        <taxon>Phoxinus</taxon>
    </lineage>
</organism>
<reference evidence="1 2" key="1">
    <citation type="submission" date="2024-02" db="EMBL/GenBank/DDBJ databases">
        <title>Chromosome-level genome assembly of the Eurasian Minnow (Phoxinus phoxinus).</title>
        <authorList>
            <person name="Oriowo T.O."/>
            <person name="Martin S."/>
            <person name="Stange M."/>
            <person name="Chrysostomakis Y."/>
            <person name="Brown T."/>
            <person name="Winkler S."/>
            <person name="Kukowka S."/>
            <person name="Myers E.W."/>
            <person name="Bohne A."/>
        </authorList>
    </citation>
    <scope>NUCLEOTIDE SEQUENCE [LARGE SCALE GENOMIC DNA]</scope>
    <source>
        <strain evidence="1">ZFMK-TIS-60720</strain>
        <tissue evidence="1">Whole Organism</tissue>
    </source>
</reference>
<dbReference type="Proteomes" id="UP001364617">
    <property type="component" value="Unassembled WGS sequence"/>
</dbReference>
<proteinExistence type="predicted"/>